<dbReference type="OrthoDB" id="5209368at2759"/>
<evidence type="ECO:0000256" key="1">
    <source>
        <dbReference type="SAM" id="MobiDB-lite"/>
    </source>
</evidence>
<gene>
    <name evidence="2" type="ORF">BS50DRAFT_591954</name>
</gene>
<keyword evidence="3" id="KW-1185">Reference proteome</keyword>
<dbReference type="Proteomes" id="UP000240883">
    <property type="component" value="Unassembled WGS sequence"/>
</dbReference>
<dbReference type="AlphaFoldDB" id="A0A2T2NBC7"/>
<dbReference type="STRING" id="1448308.A0A2T2NBC7"/>
<proteinExistence type="predicted"/>
<evidence type="ECO:0000313" key="2">
    <source>
        <dbReference type="EMBL" id="PSN62689.1"/>
    </source>
</evidence>
<evidence type="ECO:0000313" key="3">
    <source>
        <dbReference type="Proteomes" id="UP000240883"/>
    </source>
</evidence>
<reference evidence="2 3" key="1">
    <citation type="journal article" date="2018" name="Front. Microbiol.">
        <title>Genome-Wide Analysis of Corynespora cassiicola Leaf Fall Disease Putative Effectors.</title>
        <authorList>
            <person name="Lopez D."/>
            <person name="Ribeiro S."/>
            <person name="Label P."/>
            <person name="Fumanal B."/>
            <person name="Venisse J.S."/>
            <person name="Kohler A."/>
            <person name="de Oliveira R.R."/>
            <person name="Labutti K."/>
            <person name="Lipzen A."/>
            <person name="Lail K."/>
            <person name="Bauer D."/>
            <person name="Ohm R.A."/>
            <person name="Barry K.W."/>
            <person name="Spatafora J."/>
            <person name="Grigoriev I.V."/>
            <person name="Martin F.M."/>
            <person name="Pujade-Renaud V."/>
        </authorList>
    </citation>
    <scope>NUCLEOTIDE SEQUENCE [LARGE SCALE GENOMIC DNA]</scope>
    <source>
        <strain evidence="2 3">Philippines</strain>
    </source>
</reference>
<sequence length="805" mass="90837">MGRLDLRVALPPDDLVQLQVWIEGIGETSESKAVKMVQGLPIRRDLILIDRSELSFERVTSKVGALAQRRGQLAVTPCTNCKLRDRPFDQCILLDGYLGGGCASCYTSRPSERKAEAAGSTKRVKSSRTTFTPLTPPEGTDQAFDATAMMIPKALASTPNELVVMGDLVLPDPTSCEMDSDSVHHIKSIIPHLHDLGRRNLHFLSQRINISTRFSEFQNEERLAWQISGCEPELGSTLVCPSGSLDSAIAHHLHQPSFSTRFRSTGHTADSSNGCISMVMGGAYRKNHTLIYDHLHRRSARSEGLEEYPSAVLRAHETFTFDIMKSSAAKVEIVYGLHVQKRLLDPKRLKTTILPLWGAFAGIFLVLVHESNFANAEDDHLYRKVLLLATHPQRMFYEARGSDTARRQDLILQAATLMADPTIQFDHDYYTAKKWMSKTPTANELGRMRATELSHCLSIQEPFEAITKDQQSPMAEEGHGNQLWEQHFSETPHSNDTLRELLPPAIAEARKADSPDWKDPTQFPSAVLKWYRGQKQILFYEATVKSCVDISNAFHRCDKSLVKSNSITSTRQAMLNLMIIQEKNLKTLPGKFQDLYHSRFDGSSITTSCICGLTKRVDKDPRFSCLRVGFYIARQTKACRSAQCNPDSRALGTTRSLLPESDISWIHQSCIATRNEGLKRVDLDRVVQKIPANGTSSLVCWCVWCKEKTETNGGSTFFTDENPEWTLGYTRPLYIERRPKCLRCARDNRRQGRFIPVDPLVPSISRSRLIQFERTYGHHDSRILALLLDEWLPSSRVPRTTEEDM</sequence>
<dbReference type="Pfam" id="PF12511">
    <property type="entry name" value="DUF3716"/>
    <property type="match status" value="1"/>
</dbReference>
<dbReference type="InterPro" id="IPR022190">
    <property type="entry name" value="DUF3716"/>
</dbReference>
<protein>
    <submittedName>
        <fullName evidence="2">Uncharacterized protein</fullName>
    </submittedName>
</protein>
<feature type="region of interest" description="Disordered" evidence="1">
    <location>
        <begin position="116"/>
        <end position="139"/>
    </location>
</feature>
<organism evidence="2 3">
    <name type="scientific">Corynespora cassiicola Philippines</name>
    <dbReference type="NCBI Taxonomy" id="1448308"/>
    <lineage>
        <taxon>Eukaryota</taxon>
        <taxon>Fungi</taxon>
        <taxon>Dikarya</taxon>
        <taxon>Ascomycota</taxon>
        <taxon>Pezizomycotina</taxon>
        <taxon>Dothideomycetes</taxon>
        <taxon>Pleosporomycetidae</taxon>
        <taxon>Pleosporales</taxon>
        <taxon>Corynesporascaceae</taxon>
        <taxon>Corynespora</taxon>
    </lineage>
</organism>
<name>A0A2T2NBC7_CORCC</name>
<dbReference type="EMBL" id="KZ678141">
    <property type="protein sequence ID" value="PSN62689.1"/>
    <property type="molecule type" value="Genomic_DNA"/>
</dbReference>
<accession>A0A2T2NBC7</accession>